<gene>
    <name evidence="1" type="ORF">GMARGA_LOCUS5218</name>
</gene>
<dbReference type="EMBL" id="CAJVQB010002182">
    <property type="protein sequence ID" value="CAG8565337.1"/>
    <property type="molecule type" value="Genomic_DNA"/>
</dbReference>
<dbReference type="PANTHER" id="PTHR14187">
    <property type="entry name" value="ALPHA KINASE/ELONGATION FACTOR 2 KINASE"/>
    <property type="match status" value="1"/>
</dbReference>
<dbReference type="Gene3D" id="3.90.640.10">
    <property type="entry name" value="Actin, Chain A, domain 4"/>
    <property type="match status" value="1"/>
</dbReference>
<dbReference type="InterPro" id="IPR043129">
    <property type="entry name" value="ATPase_NBD"/>
</dbReference>
<reference evidence="1 2" key="1">
    <citation type="submission" date="2021-06" db="EMBL/GenBank/DDBJ databases">
        <authorList>
            <person name="Kallberg Y."/>
            <person name="Tangrot J."/>
            <person name="Rosling A."/>
        </authorList>
    </citation>
    <scope>NUCLEOTIDE SEQUENCE [LARGE SCALE GENOMIC DNA]</scope>
    <source>
        <strain evidence="1 2">120-4 pot B 10/14</strain>
    </source>
</reference>
<dbReference type="SUPFAM" id="SSF53067">
    <property type="entry name" value="Actin-like ATPase domain"/>
    <property type="match status" value="2"/>
</dbReference>
<accession>A0ABN7UFZ1</accession>
<protein>
    <submittedName>
        <fullName evidence="1">3344_t:CDS:1</fullName>
    </submittedName>
</protein>
<keyword evidence="2" id="KW-1185">Reference proteome</keyword>
<evidence type="ECO:0000313" key="2">
    <source>
        <dbReference type="Proteomes" id="UP000789901"/>
    </source>
</evidence>
<name>A0ABN7UFZ1_GIGMA</name>
<dbReference type="Gene3D" id="3.30.420.40">
    <property type="match status" value="2"/>
</dbReference>
<dbReference type="PANTHER" id="PTHR14187:SF5">
    <property type="entry name" value="HEAT SHOCK 70 KDA PROTEIN 12A"/>
    <property type="match status" value="1"/>
</dbReference>
<evidence type="ECO:0000313" key="1">
    <source>
        <dbReference type="EMBL" id="CAG8565337.1"/>
    </source>
</evidence>
<proteinExistence type="predicted"/>
<organism evidence="1 2">
    <name type="scientific">Gigaspora margarita</name>
    <dbReference type="NCBI Taxonomy" id="4874"/>
    <lineage>
        <taxon>Eukaryota</taxon>
        <taxon>Fungi</taxon>
        <taxon>Fungi incertae sedis</taxon>
        <taxon>Mucoromycota</taxon>
        <taxon>Glomeromycotina</taxon>
        <taxon>Glomeromycetes</taxon>
        <taxon>Diversisporales</taxon>
        <taxon>Gigasporaceae</taxon>
        <taxon>Gigaspora</taxon>
    </lineage>
</organism>
<dbReference type="Proteomes" id="UP000789901">
    <property type="component" value="Unassembled WGS sequence"/>
</dbReference>
<sequence length="539" mass="61828">MTSPLEDIRVVVGIDFGTTFSGFAYAHKRSLVPEIELNTRWPGPGKERKKTNTVLLYDNSCKEVLKWGEQALIYGQKKNKKSIKESGSPQNPHVIERFKLHLDDKLSTYGKPRLPQNLNYKRAIIDYLKKMKEVIKNTLDKRWPDLKLTQVLFVLCVPAEWVRYKLVTKFKSHLEFTTEPEAAALHCLSSIREHGLTDGDTFLVVDCGGGTVDLTMRTIQMGNELNEETERTGDLCGGTFVDQEFIKFIGRTVGFNALQNLKTYAYGDLQKLVIYFCDQIKHSFTGDPDEYETIGLDLEFRCPSLIKYITGATKTILENSEWVIELDFKTLKKMFDIVIDKIIRLIDNQLYQLKRLSNMRKCKAMFLVGGFSSSNYVIKRIREQFKRRVPYIASPQQPVAAIVKGAVAYGLDMSRVKRRVLKWTYGVAVKANFDIGNDPLELRTSDNKIWKFDLLAVRGTNVSVNKEFCKEYKPLNPEQTMAEFNVYITTAYQPKYIDEDGMRLLGTLKITLSRWLSLGRDRPVEFGLTFGAMEIKSHC</sequence>
<comment type="caution">
    <text evidence="1">The sequence shown here is derived from an EMBL/GenBank/DDBJ whole genome shotgun (WGS) entry which is preliminary data.</text>
</comment>